<gene>
    <name evidence="3" type="ORF">GA0070617_2706</name>
</gene>
<dbReference type="STRING" id="683228.GA0070617_2706"/>
<protein>
    <submittedName>
        <fullName evidence="3">Methyltransferase domain-containing protein</fullName>
    </submittedName>
</protein>
<dbReference type="InterPro" id="IPR029063">
    <property type="entry name" value="SAM-dependent_MTases_sf"/>
</dbReference>
<feature type="domain" description="Methyltransferase" evidence="2">
    <location>
        <begin position="45"/>
        <end position="140"/>
    </location>
</feature>
<dbReference type="Proteomes" id="UP000198937">
    <property type="component" value="Unassembled WGS sequence"/>
</dbReference>
<dbReference type="InterPro" id="IPR041698">
    <property type="entry name" value="Methyltransf_25"/>
</dbReference>
<keyword evidence="1 3" id="KW-0808">Transferase</keyword>
<dbReference type="GO" id="GO:0008168">
    <property type="term" value="F:methyltransferase activity"/>
    <property type="evidence" value="ECO:0007669"/>
    <property type="project" value="UniProtKB-KW"/>
</dbReference>
<dbReference type="Gene3D" id="2.20.25.570">
    <property type="match status" value="1"/>
</dbReference>
<evidence type="ECO:0000313" key="3">
    <source>
        <dbReference type="EMBL" id="SCL54585.1"/>
    </source>
</evidence>
<dbReference type="AlphaFoldDB" id="A0A1C6UKJ4"/>
<evidence type="ECO:0000256" key="1">
    <source>
        <dbReference type="ARBA" id="ARBA00022679"/>
    </source>
</evidence>
<organism evidence="3 4">
    <name type="scientific">Micromonospora yangpuensis</name>
    <dbReference type="NCBI Taxonomy" id="683228"/>
    <lineage>
        <taxon>Bacteria</taxon>
        <taxon>Bacillati</taxon>
        <taxon>Actinomycetota</taxon>
        <taxon>Actinomycetes</taxon>
        <taxon>Micromonosporales</taxon>
        <taxon>Micromonosporaceae</taxon>
        <taxon>Micromonospora</taxon>
    </lineage>
</organism>
<keyword evidence="3" id="KW-0489">Methyltransferase</keyword>
<dbReference type="CDD" id="cd02440">
    <property type="entry name" value="AdoMet_MTases"/>
    <property type="match status" value="1"/>
</dbReference>
<dbReference type="Pfam" id="PF13649">
    <property type="entry name" value="Methyltransf_25"/>
    <property type="match status" value="1"/>
</dbReference>
<dbReference type="GO" id="GO:0032259">
    <property type="term" value="P:methylation"/>
    <property type="evidence" value="ECO:0007669"/>
    <property type="project" value="UniProtKB-KW"/>
</dbReference>
<evidence type="ECO:0000259" key="2">
    <source>
        <dbReference type="Pfam" id="PF13649"/>
    </source>
</evidence>
<dbReference type="RefSeq" id="WP_091437075.1">
    <property type="nucleotide sequence ID" value="NZ_BMMJ01000009.1"/>
</dbReference>
<dbReference type="Gene3D" id="3.40.50.150">
    <property type="entry name" value="Vaccinia Virus protein VP39"/>
    <property type="match status" value="1"/>
</dbReference>
<dbReference type="SUPFAM" id="SSF53335">
    <property type="entry name" value="S-adenosyl-L-methionine-dependent methyltransferases"/>
    <property type="match status" value="1"/>
</dbReference>
<dbReference type="PANTHER" id="PTHR43861">
    <property type="entry name" value="TRANS-ACONITATE 2-METHYLTRANSFERASE-RELATED"/>
    <property type="match status" value="1"/>
</dbReference>
<name>A0A1C6UKJ4_9ACTN</name>
<dbReference type="OrthoDB" id="3172472at2"/>
<sequence>MEKYGPETYGDLNADVYDQWRTDLDPTDAVACLAALARQEPAGPVLELAVGTGRVTIPLAARGIDLHGIEISEAMVARMRTKPGGEDIPVTIGDMADVDPGTDERYAMVFVVYTTFFFLLTQEEQVRCFANVAQRLLPGGRFVLECFVPDMGRYQPTNQSVHTHRVDRDSVRLVAVRHDPVDQRFDGQHVLLTNEGIRLAPVAMRYAWPTELDLMARMAGLVRRDRWGGWRGEPYTGAGNHVTVYQKPATDRSR</sequence>
<accession>A0A1C6UKJ4</accession>
<proteinExistence type="predicted"/>
<reference evidence="3 4" key="1">
    <citation type="submission" date="2016-06" db="EMBL/GenBank/DDBJ databases">
        <authorList>
            <person name="Kjaerup R.B."/>
            <person name="Dalgaard T.S."/>
            <person name="Juul-Madsen H.R."/>
        </authorList>
    </citation>
    <scope>NUCLEOTIDE SEQUENCE [LARGE SCALE GENOMIC DNA]</scope>
    <source>
        <strain evidence="3 4">DSM 45577</strain>
    </source>
</reference>
<keyword evidence="4" id="KW-1185">Reference proteome</keyword>
<dbReference type="EMBL" id="FMIA01000002">
    <property type="protein sequence ID" value="SCL54585.1"/>
    <property type="molecule type" value="Genomic_DNA"/>
</dbReference>
<evidence type="ECO:0000313" key="4">
    <source>
        <dbReference type="Proteomes" id="UP000198937"/>
    </source>
</evidence>